<dbReference type="GO" id="GO:0070475">
    <property type="term" value="P:rRNA base methylation"/>
    <property type="evidence" value="ECO:0007669"/>
    <property type="project" value="InterPro"/>
</dbReference>
<protein>
    <recommendedName>
        <fullName evidence="1">25S rRNA (uridine-N(3))-methyltransferase BMT5-like domain-containing protein</fullName>
    </recommendedName>
</protein>
<evidence type="ECO:0000313" key="3">
    <source>
        <dbReference type="EMBL" id="JAS27391.1"/>
    </source>
</evidence>
<dbReference type="SUPFAM" id="SSF54991">
    <property type="entry name" value="Anticodon-binding domain of PheRS"/>
    <property type="match status" value="1"/>
</dbReference>
<name>A0A1B6DKF6_9HEMI</name>
<proteinExistence type="predicted"/>
<evidence type="ECO:0000313" key="2">
    <source>
        <dbReference type="EMBL" id="JAS26174.1"/>
    </source>
</evidence>
<dbReference type="EMBL" id="GEDC01009907">
    <property type="protein sequence ID" value="JAS27391.1"/>
    <property type="molecule type" value="Transcribed_RNA"/>
</dbReference>
<dbReference type="Gene3D" id="3.30.70.380">
    <property type="entry name" value="Ferrodoxin-fold anticodon-binding domain"/>
    <property type="match status" value="1"/>
</dbReference>
<sequence length="536" mass="62263">MKTYQCLTGETVLLVGEGNFSFTIDFVNFHNSLKLHPKIWSSCYENDLDKFSEKKLRNIEFIKTKDIEVLLGVDATNINNNTLLQNLKFSKIIFNFPHVGGKMKINLNRSLLKNFFQSASKVLLDNGLIIVALCNGQGGTEADTKIRRWDDTWQIVEMAAHSDFILKCTEPFDLTLFPNYSSVGFRGRDISFHTAGGVVHVFKKGDYYSIRSEQEMLGDFELQPINTIFGSKMSSKVYTSKISNNPFKNYESPQSYLFQILQRSFSSVNVQYIQDILTTIHKGTCETSLECVSNRERSDHNELLTFIYSYIFSQNTELKTEFVIAKHLFCNQLQKDFNVSPVVCQVVVFGDNCTEKLKSFLNNLLQLFKKVEYFTDDNFILTKENIMVCTSINLNYESVECCLLDIDKLAMILFKTIDWKCLWTKGGYIKENDEGLPQFMPHILHTRIYTFDICFSDNKDFTEDKFFKVLWHIAGDIIESIQLLNIYEPKDRDFLCYCYRINYRSYSYPFYRKRVIDIHKNVIGKMLSSVLKVNIS</sequence>
<dbReference type="InterPro" id="IPR036690">
    <property type="entry name" value="Fdx_antiC-bd_sf"/>
</dbReference>
<dbReference type="InterPro" id="IPR029063">
    <property type="entry name" value="SAM-dependent_MTases_sf"/>
</dbReference>
<dbReference type="PANTHER" id="PTHR11538:SF26">
    <property type="entry name" value="FERREDOXIN-FOLD ANTICODON-BINDING DOMAIN-CONTAINING PROTEIN 1"/>
    <property type="match status" value="1"/>
</dbReference>
<dbReference type="InterPro" id="IPR019446">
    <property type="entry name" value="BMT5-like"/>
</dbReference>
<gene>
    <name evidence="3" type="ORF">g.40765</name>
    <name evidence="2" type="ORF">g.40770</name>
</gene>
<reference evidence="2" key="1">
    <citation type="submission" date="2015-12" db="EMBL/GenBank/DDBJ databases">
        <title>De novo transcriptome assembly of four potential Pierce s Disease insect vectors from Arizona vineyards.</title>
        <authorList>
            <person name="Tassone E.E."/>
        </authorList>
    </citation>
    <scope>NUCLEOTIDE SEQUENCE</scope>
</reference>
<organism evidence="2">
    <name type="scientific">Clastoptera arizonana</name>
    <name type="common">Arizona spittle bug</name>
    <dbReference type="NCBI Taxonomy" id="38151"/>
    <lineage>
        <taxon>Eukaryota</taxon>
        <taxon>Metazoa</taxon>
        <taxon>Ecdysozoa</taxon>
        <taxon>Arthropoda</taxon>
        <taxon>Hexapoda</taxon>
        <taxon>Insecta</taxon>
        <taxon>Pterygota</taxon>
        <taxon>Neoptera</taxon>
        <taxon>Paraneoptera</taxon>
        <taxon>Hemiptera</taxon>
        <taxon>Auchenorrhyncha</taxon>
        <taxon>Cercopoidea</taxon>
        <taxon>Clastopteridae</taxon>
        <taxon>Clastoptera</taxon>
    </lineage>
</organism>
<dbReference type="EMBL" id="GEDC01011124">
    <property type="protein sequence ID" value="JAS26174.1"/>
    <property type="molecule type" value="Transcribed_RNA"/>
</dbReference>
<accession>A0A1B6DKF6</accession>
<evidence type="ECO:0000259" key="1">
    <source>
        <dbReference type="Pfam" id="PF10354"/>
    </source>
</evidence>
<dbReference type="AlphaFoldDB" id="A0A1B6DKF6"/>
<dbReference type="PANTHER" id="PTHR11538">
    <property type="entry name" value="PHENYLALANYL-TRNA SYNTHETASE"/>
    <property type="match status" value="1"/>
</dbReference>
<dbReference type="GO" id="GO:0070042">
    <property type="term" value="F:rRNA (uridine-N3-)-methyltransferase activity"/>
    <property type="evidence" value="ECO:0007669"/>
    <property type="project" value="InterPro"/>
</dbReference>
<dbReference type="GO" id="GO:0005737">
    <property type="term" value="C:cytoplasm"/>
    <property type="evidence" value="ECO:0007669"/>
    <property type="project" value="TreeGrafter"/>
</dbReference>
<feature type="domain" description="25S rRNA (uridine-N(3))-methyltransferase BMT5-like" evidence="1">
    <location>
        <begin position="13"/>
        <end position="182"/>
    </location>
</feature>
<dbReference type="Pfam" id="PF10354">
    <property type="entry name" value="BMT5-like"/>
    <property type="match status" value="1"/>
</dbReference>
<dbReference type="SUPFAM" id="SSF53335">
    <property type="entry name" value="S-adenosyl-L-methionine-dependent methyltransferases"/>
    <property type="match status" value="1"/>
</dbReference>